<keyword evidence="1" id="KW-0012">Acyltransferase</keyword>
<dbReference type="InterPro" id="IPR011004">
    <property type="entry name" value="Trimer_LpxA-like_sf"/>
</dbReference>
<evidence type="ECO:0000313" key="2">
    <source>
        <dbReference type="Proteomes" id="UP000637299"/>
    </source>
</evidence>
<sequence length="216" mass="24152">MTIKSLIKLYQECQSLQGTTLLIFIKHIFYRIIYKKKLFVSDNTVIKGIQNIKSSHPVFIGTSYVGFVNNKDITQINIGGKLILNSPYDFGKGCRIDIGGGGIVEIGKGGYVNAYTKIIIMNKLKIGNDCVISWDVQFLDEDFHQISYKSKSHRSKDIIIEDKVWIGCGAKIYQGTVIPKGCVIASDSVVRGIFLKENCIIAGNPAKIIKENIEWQ</sequence>
<dbReference type="InterPro" id="IPR051159">
    <property type="entry name" value="Hexapeptide_acetyltransf"/>
</dbReference>
<dbReference type="GO" id="GO:0016746">
    <property type="term" value="F:acyltransferase activity"/>
    <property type="evidence" value="ECO:0007669"/>
    <property type="project" value="UniProtKB-KW"/>
</dbReference>
<proteinExistence type="predicted"/>
<dbReference type="Gene3D" id="2.160.10.10">
    <property type="entry name" value="Hexapeptide repeat proteins"/>
    <property type="match status" value="1"/>
</dbReference>
<keyword evidence="2" id="KW-1185">Reference proteome</keyword>
<gene>
    <name evidence="1" type="ORF">IC610_17995</name>
</gene>
<evidence type="ECO:0000313" key="1">
    <source>
        <dbReference type="EMBL" id="MBD8084303.1"/>
    </source>
</evidence>
<comment type="caution">
    <text evidence="1">The sequence shown here is derived from an EMBL/GenBank/DDBJ whole genome shotgun (WGS) entry which is preliminary data.</text>
</comment>
<dbReference type="Proteomes" id="UP000637299">
    <property type="component" value="Unassembled WGS sequence"/>
</dbReference>
<organism evidence="1 2">
    <name type="scientific">Chryseobacterium caseinilyticum</name>
    <dbReference type="NCBI Taxonomy" id="2771428"/>
    <lineage>
        <taxon>Bacteria</taxon>
        <taxon>Pseudomonadati</taxon>
        <taxon>Bacteroidota</taxon>
        <taxon>Flavobacteriia</taxon>
        <taxon>Flavobacteriales</taxon>
        <taxon>Weeksellaceae</taxon>
        <taxon>Chryseobacterium group</taxon>
        <taxon>Chryseobacterium</taxon>
    </lineage>
</organism>
<dbReference type="CDD" id="cd04647">
    <property type="entry name" value="LbH_MAT_like"/>
    <property type="match status" value="1"/>
</dbReference>
<keyword evidence="1" id="KW-0808">Transferase</keyword>
<dbReference type="SUPFAM" id="SSF51161">
    <property type="entry name" value="Trimeric LpxA-like enzymes"/>
    <property type="match status" value="1"/>
</dbReference>
<dbReference type="EMBL" id="JACYFS010000008">
    <property type="protein sequence ID" value="MBD8084303.1"/>
    <property type="molecule type" value="Genomic_DNA"/>
</dbReference>
<dbReference type="RefSeq" id="WP_191738080.1">
    <property type="nucleotide sequence ID" value="NZ_JACYFS010000008.1"/>
</dbReference>
<protein>
    <submittedName>
        <fullName evidence="1">Acyltransferase</fullName>
    </submittedName>
</protein>
<reference evidence="1 2" key="1">
    <citation type="submission" date="2020-09" db="EMBL/GenBank/DDBJ databases">
        <title>Genome seq and assembly of Chryseobacterium sp.</title>
        <authorList>
            <person name="Chhetri G."/>
        </authorList>
    </citation>
    <scope>NUCLEOTIDE SEQUENCE [LARGE SCALE GENOMIC DNA]</scope>
    <source>
        <strain evidence="1 2">GCR10</strain>
    </source>
</reference>
<dbReference type="PANTHER" id="PTHR23416">
    <property type="entry name" value="SIALIC ACID SYNTHASE-RELATED"/>
    <property type="match status" value="1"/>
</dbReference>
<accession>A0ABR8ZG74</accession>
<name>A0ABR8ZG74_9FLAO</name>
<dbReference type="PANTHER" id="PTHR23416:SF78">
    <property type="entry name" value="LIPOPOLYSACCHARIDE BIOSYNTHESIS O-ACETYL TRANSFERASE WBBJ-RELATED"/>
    <property type="match status" value="1"/>
</dbReference>